<dbReference type="Proteomes" id="UP000540656">
    <property type="component" value="Unassembled WGS sequence"/>
</dbReference>
<keyword evidence="2" id="KW-0472">Membrane</keyword>
<dbReference type="AlphaFoldDB" id="A0A7Y9S3J2"/>
<dbReference type="EMBL" id="JACCAA010000001">
    <property type="protein sequence ID" value="NYG59388.1"/>
    <property type="molecule type" value="Genomic_DNA"/>
</dbReference>
<proteinExistence type="predicted"/>
<feature type="region of interest" description="Disordered" evidence="1">
    <location>
        <begin position="42"/>
        <end position="61"/>
    </location>
</feature>
<feature type="transmembrane region" description="Helical" evidence="2">
    <location>
        <begin position="674"/>
        <end position="695"/>
    </location>
</feature>
<sequence>MIRPAGELRAPGSGVSAALALLMISALLVLLGVPAPASATVSATASTSAEPEDPLQLSITGMDPSVVPASGRVTLRGEITNVTDEEWRDVRVYPRISYSALRTAQELRTAAQSDPMLAFGDRITTEGAFDDSIKTLAPGAKTTWQLRVPAKLLRDKMSLEDGVYQIGVQALGANSEGRSSSANGRARTFIPLMGVGHPKVPASLVVPVRRSIREDKSGRIAAESAWADDLADGGRLANLASLMDSGALLPTTWLVDPAVLDAVRRLSRGNPRRTLAGAESTDAQPTTSPDTEEHPAAASAEEWLGTFTAIGADRSMLALPYGDLDVAAASRKDEGLYARARELSDRVLQSLSLDAEPAIAPPSGRLPEEALSLADDDESVFLAPEGIKDRARNGITPPGAVVDGRPVTIHEDSIAVRAEGDVATGLTTRQRILAETSIRSLAGVTDGVVFNLPSDFDPGPMTDDFLQGLRRSYISWGDLDTTRAASDPVETTANYSPAETRAEVSTGTLNQARELISLGSRLASILTLNETIDADLGKLAMSSSSVHARSREADARTSLQTAIGWSQRQLGRITIDAPSFVILSSDSGAFAIKIRNRLAQPVSVTLVATSRDEISIEAPSEISLGPDSTRTVTLNANAGSIGVHPVTLRLADAEGRPFGEEEQMNVRSNTVGKVIWVILGIGVGILFLAIAIRWVRRLRGRRSAPDESPDTTAGEDA</sequence>
<keyword evidence="2" id="KW-1133">Transmembrane helix</keyword>
<evidence type="ECO:0000256" key="2">
    <source>
        <dbReference type="SAM" id="Phobius"/>
    </source>
</evidence>
<dbReference type="InterPro" id="IPR046112">
    <property type="entry name" value="DUF6049"/>
</dbReference>
<evidence type="ECO:0000256" key="1">
    <source>
        <dbReference type="SAM" id="MobiDB-lite"/>
    </source>
</evidence>
<gene>
    <name evidence="3" type="ORF">BJ980_002311</name>
</gene>
<dbReference type="Pfam" id="PF19516">
    <property type="entry name" value="DUF6049"/>
    <property type="match status" value="2"/>
</dbReference>
<dbReference type="RefSeq" id="WP_179502441.1">
    <property type="nucleotide sequence ID" value="NZ_JACCAA010000001.1"/>
</dbReference>
<keyword evidence="4" id="KW-1185">Reference proteome</keyword>
<evidence type="ECO:0000313" key="3">
    <source>
        <dbReference type="EMBL" id="NYG59388.1"/>
    </source>
</evidence>
<comment type="caution">
    <text evidence="3">The sequence shown here is derived from an EMBL/GenBank/DDBJ whole genome shotgun (WGS) entry which is preliminary data.</text>
</comment>
<evidence type="ECO:0000313" key="4">
    <source>
        <dbReference type="Proteomes" id="UP000540656"/>
    </source>
</evidence>
<name>A0A7Y9S3J2_9ACTN</name>
<reference evidence="3 4" key="1">
    <citation type="submission" date="2020-07" db="EMBL/GenBank/DDBJ databases">
        <title>Sequencing the genomes of 1000 actinobacteria strains.</title>
        <authorList>
            <person name="Klenk H.-P."/>
        </authorList>
    </citation>
    <scope>NUCLEOTIDE SEQUENCE [LARGE SCALE GENOMIC DNA]</scope>
    <source>
        <strain evidence="3 4">DSM 23819</strain>
    </source>
</reference>
<accession>A0A7Y9S3J2</accession>
<protein>
    <submittedName>
        <fullName evidence="3">Uncharacterized protein</fullName>
    </submittedName>
</protein>
<feature type="region of interest" description="Disordered" evidence="1">
    <location>
        <begin position="271"/>
        <end position="297"/>
    </location>
</feature>
<keyword evidence="2" id="KW-0812">Transmembrane</keyword>
<organism evidence="3 4">
    <name type="scientific">Nocardioides daedukensis</name>
    <dbReference type="NCBI Taxonomy" id="634462"/>
    <lineage>
        <taxon>Bacteria</taxon>
        <taxon>Bacillati</taxon>
        <taxon>Actinomycetota</taxon>
        <taxon>Actinomycetes</taxon>
        <taxon>Propionibacteriales</taxon>
        <taxon>Nocardioidaceae</taxon>
        <taxon>Nocardioides</taxon>
    </lineage>
</organism>